<accession>A0A5J4KYR8</accession>
<sequence>MLNLFFYIHKIRTTIYKPLLFLITLFYAANLGAYSVEATLKISGSSTIQSLAEDVANLYKQRYGQPIDVQGGGTDAGIRNTIKGISDIGMVSRALKRNEKSKLHYTTIGFDAVAIIVNVRNPLKEINRTTLITIYNGTIKNWKEITSWDQPITIISKQTGRSTLEVFEEYTGLKHHLHGRGINGNISKDVYEAGSNIEAATLVGGMPGAIGYVSAGTAMLLIEKGMPIKILALDGIAATRDNVINGTYPVRRELNLVYRKHDKRIINYLGLFMSIEGQEIVKAQGFIPVRKDR</sequence>
<dbReference type="PANTHER" id="PTHR30570">
    <property type="entry name" value="PERIPLASMIC PHOSPHATE BINDING COMPONENT OF PHOSPHATE ABC TRANSPORTER"/>
    <property type="match status" value="1"/>
</dbReference>
<evidence type="ECO:0000256" key="1">
    <source>
        <dbReference type="ARBA" id="ARBA00022729"/>
    </source>
</evidence>
<dbReference type="Gene3D" id="3.40.190.10">
    <property type="entry name" value="Periplasmic binding protein-like II"/>
    <property type="match status" value="2"/>
</dbReference>
<evidence type="ECO:0000259" key="2">
    <source>
        <dbReference type="Pfam" id="PF12849"/>
    </source>
</evidence>
<dbReference type="InterPro" id="IPR024370">
    <property type="entry name" value="PBP_domain"/>
</dbReference>
<gene>
    <name evidence="3" type="ORF">A45J_2502</name>
</gene>
<dbReference type="InterPro" id="IPR050811">
    <property type="entry name" value="Phosphate_ABC_transporter"/>
</dbReference>
<feature type="domain" description="PBP" evidence="2">
    <location>
        <begin position="38"/>
        <end position="262"/>
    </location>
</feature>
<keyword evidence="1" id="KW-0732">Signal</keyword>
<dbReference type="SUPFAM" id="SSF53850">
    <property type="entry name" value="Periplasmic binding protein-like II"/>
    <property type="match status" value="1"/>
</dbReference>
<dbReference type="Pfam" id="PF12849">
    <property type="entry name" value="PBP_like_2"/>
    <property type="match status" value="1"/>
</dbReference>
<dbReference type="CDD" id="cd13653">
    <property type="entry name" value="PBP2_phosphate_like_1"/>
    <property type="match status" value="1"/>
</dbReference>
<dbReference type="AlphaFoldDB" id="A0A5J4KYR8"/>
<name>A0A5J4KYR8_9ZZZZ</name>
<organism evidence="3">
    <name type="scientific">hot springs metagenome</name>
    <dbReference type="NCBI Taxonomy" id="433727"/>
    <lineage>
        <taxon>unclassified sequences</taxon>
        <taxon>metagenomes</taxon>
        <taxon>ecological metagenomes</taxon>
    </lineage>
</organism>
<protein>
    <submittedName>
        <fullName evidence="3">ABC transporter substrate-binding protein</fullName>
    </submittedName>
</protein>
<evidence type="ECO:0000313" key="3">
    <source>
        <dbReference type="EMBL" id="GER94738.1"/>
    </source>
</evidence>
<comment type="caution">
    <text evidence="3">The sequence shown here is derived from an EMBL/GenBank/DDBJ whole genome shotgun (WGS) entry which is preliminary data.</text>
</comment>
<dbReference type="PANTHER" id="PTHR30570:SF1">
    <property type="entry name" value="PHOSPHATE-BINDING PROTEIN PSTS"/>
    <property type="match status" value="1"/>
</dbReference>
<proteinExistence type="predicted"/>
<dbReference type="EMBL" id="BLAB01000001">
    <property type="protein sequence ID" value="GER94738.1"/>
    <property type="molecule type" value="Genomic_DNA"/>
</dbReference>
<reference evidence="3" key="1">
    <citation type="submission" date="2019-10" db="EMBL/GenBank/DDBJ databases">
        <title>Metagenomic sequencing of thiosulfate-disproportionating enrichment culture.</title>
        <authorList>
            <person name="Umezawa K."/>
            <person name="Kojima H."/>
            <person name="Fukui M."/>
        </authorList>
    </citation>
    <scope>NUCLEOTIDE SEQUENCE</scope>
    <source>
        <strain evidence="3">45J</strain>
    </source>
</reference>